<feature type="transmembrane region" description="Helical" evidence="6">
    <location>
        <begin position="220"/>
        <end position="239"/>
    </location>
</feature>
<feature type="transmembrane region" description="Helical" evidence="6">
    <location>
        <begin position="134"/>
        <end position="160"/>
    </location>
</feature>
<sequence>MKYLKLIRYQNLLLIAFMQLILRYGFLKLQNVELALADWQFALLVLSTVFIAAGGYIINDIMDQETDNENRPNSVIVGKSVTENMAYNCYFGFTIIGVLIGFYLSNLVMRNSFFGIFIISSVLLYLYATSLKQIAVIGNIVVALVLALSVLIVGMFDIIPATDFNNQQQMKMWLYILLDYAVFAFIINFIREIVKDLQDLNGDYNQGMRTLPVLLGVEKTTKIVTVISLLATVALLWYVNHHLMNSKLYIATVYALLFMISPMIFVAIKVWSATSSKEFRLLSTILKAIIFFGILSIFIITLNILYNA</sequence>
<proteinExistence type="predicted"/>
<dbReference type="GO" id="GO:0016765">
    <property type="term" value="F:transferase activity, transferring alkyl or aryl (other than methyl) groups"/>
    <property type="evidence" value="ECO:0007669"/>
    <property type="project" value="InterPro"/>
</dbReference>
<evidence type="ECO:0000256" key="6">
    <source>
        <dbReference type="SAM" id="Phobius"/>
    </source>
</evidence>
<dbReference type="GO" id="GO:0016020">
    <property type="term" value="C:membrane"/>
    <property type="evidence" value="ECO:0007669"/>
    <property type="project" value="UniProtKB-SubCell"/>
</dbReference>
<evidence type="ECO:0000256" key="4">
    <source>
        <dbReference type="ARBA" id="ARBA00022989"/>
    </source>
</evidence>
<keyword evidence="8" id="KW-1185">Reference proteome</keyword>
<dbReference type="InterPro" id="IPR044878">
    <property type="entry name" value="UbiA_sf"/>
</dbReference>
<keyword evidence="7" id="KW-0808">Transferase</keyword>
<feature type="transmembrane region" description="Helical" evidence="6">
    <location>
        <begin position="172"/>
        <end position="190"/>
    </location>
</feature>
<dbReference type="AlphaFoldDB" id="A0A4R6Q7J6"/>
<feature type="transmembrane region" description="Helical" evidence="6">
    <location>
        <begin position="111"/>
        <end position="128"/>
    </location>
</feature>
<reference evidence="7 8" key="1">
    <citation type="submission" date="2019-03" db="EMBL/GenBank/DDBJ databases">
        <title>Genomic Encyclopedia of Archaeal and Bacterial Type Strains, Phase II (KMG-II): from individual species to whole genera.</title>
        <authorList>
            <person name="Goeker M."/>
        </authorList>
    </citation>
    <scope>NUCLEOTIDE SEQUENCE [LARGE SCALE GENOMIC DNA]</scope>
    <source>
        <strain evidence="7 8">DSM 25687</strain>
    </source>
</reference>
<evidence type="ECO:0000313" key="7">
    <source>
        <dbReference type="EMBL" id="TDP57593.1"/>
    </source>
</evidence>
<feature type="transmembrane region" description="Helical" evidence="6">
    <location>
        <begin position="248"/>
        <end position="268"/>
    </location>
</feature>
<dbReference type="PANTHER" id="PTHR42723">
    <property type="entry name" value="CHLOROPHYLL SYNTHASE"/>
    <property type="match status" value="1"/>
</dbReference>
<dbReference type="Gene3D" id="1.10.357.140">
    <property type="entry name" value="UbiA prenyltransferase"/>
    <property type="match status" value="1"/>
</dbReference>
<keyword evidence="4 6" id="KW-1133">Transmembrane helix</keyword>
<dbReference type="OrthoDB" id="9811562at2"/>
<keyword evidence="2" id="KW-1003">Cell membrane</keyword>
<evidence type="ECO:0000256" key="1">
    <source>
        <dbReference type="ARBA" id="ARBA00004141"/>
    </source>
</evidence>
<evidence type="ECO:0000256" key="3">
    <source>
        <dbReference type="ARBA" id="ARBA00022692"/>
    </source>
</evidence>
<feature type="transmembrane region" description="Helical" evidence="6">
    <location>
        <begin position="39"/>
        <end position="58"/>
    </location>
</feature>
<keyword evidence="3 6" id="KW-0812">Transmembrane</keyword>
<dbReference type="Pfam" id="PF01040">
    <property type="entry name" value="UbiA"/>
    <property type="match status" value="1"/>
</dbReference>
<dbReference type="RefSeq" id="WP_133533996.1">
    <property type="nucleotide sequence ID" value="NZ_SNXR01000018.1"/>
</dbReference>
<dbReference type="InterPro" id="IPR050475">
    <property type="entry name" value="Prenyltransferase_related"/>
</dbReference>
<name>A0A4R6Q7J6_9FLAO</name>
<dbReference type="Gene3D" id="1.20.120.1780">
    <property type="entry name" value="UbiA prenyltransferase"/>
    <property type="match status" value="1"/>
</dbReference>
<feature type="transmembrane region" description="Helical" evidence="6">
    <location>
        <begin position="85"/>
        <end position="104"/>
    </location>
</feature>
<protein>
    <submittedName>
        <fullName evidence="7">4-hydroxybenzoate polyprenyltransferase</fullName>
    </submittedName>
</protein>
<gene>
    <name evidence="7" type="ORF">BC748_2807</name>
</gene>
<feature type="transmembrane region" description="Helical" evidence="6">
    <location>
        <begin position="288"/>
        <end position="306"/>
    </location>
</feature>
<dbReference type="PANTHER" id="PTHR42723:SF1">
    <property type="entry name" value="CHLOROPHYLL SYNTHASE, CHLOROPLASTIC"/>
    <property type="match status" value="1"/>
</dbReference>
<dbReference type="EMBL" id="SNXR01000018">
    <property type="protein sequence ID" value="TDP57593.1"/>
    <property type="molecule type" value="Genomic_DNA"/>
</dbReference>
<dbReference type="Proteomes" id="UP000295260">
    <property type="component" value="Unassembled WGS sequence"/>
</dbReference>
<comment type="subcellular location">
    <subcellularLocation>
        <location evidence="1">Membrane</location>
        <topology evidence="1">Multi-pass membrane protein</topology>
    </subcellularLocation>
</comment>
<evidence type="ECO:0000313" key="8">
    <source>
        <dbReference type="Proteomes" id="UP000295260"/>
    </source>
</evidence>
<accession>A0A4R6Q7J6</accession>
<evidence type="ECO:0000256" key="2">
    <source>
        <dbReference type="ARBA" id="ARBA00022475"/>
    </source>
</evidence>
<dbReference type="NCBIfam" id="NF009512">
    <property type="entry name" value="PRK12872.1-1"/>
    <property type="match status" value="1"/>
</dbReference>
<keyword evidence="5 6" id="KW-0472">Membrane</keyword>
<dbReference type="CDD" id="cd13961">
    <property type="entry name" value="PT_UbiA_DGGGPS"/>
    <property type="match status" value="1"/>
</dbReference>
<evidence type="ECO:0000256" key="5">
    <source>
        <dbReference type="ARBA" id="ARBA00023136"/>
    </source>
</evidence>
<comment type="caution">
    <text evidence="7">The sequence shown here is derived from an EMBL/GenBank/DDBJ whole genome shotgun (WGS) entry which is preliminary data.</text>
</comment>
<feature type="transmembrane region" description="Helical" evidence="6">
    <location>
        <begin position="6"/>
        <end position="27"/>
    </location>
</feature>
<dbReference type="InterPro" id="IPR000537">
    <property type="entry name" value="UbiA_prenyltransferase"/>
</dbReference>
<organism evidence="7 8">
    <name type="scientific">Flavobacterium dankookense</name>
    <dbReference type="NCBI Taxonomy" id="706186"/>
    <lineage>
        <taxon>Bacteria</taxon>
        <taxon>Pseudomonadati</taxon>
        <taxon>Bacteroidota</taxon>
        <taxon>Flavobacteriia</taxon>
        <taxon>Flavobacteriales</taxon>
        <taxon>Flavobacteriaceae</taxon>
        <taxon>Flavobacterium</taxon>
    </lineage>
</organism>